<dbReference type="AlphaFoldDB" id="A0AAN1KF30"/>
<dbReference type="EMBL" id="CP136128">
    <property type="protein sequence ID" value="WNX26981.1"/>
    <property type="molecule type" value="Genomic_DNA"/>
</dbReference>
<evidence type="ECO:0000313" key="4">
    <source>
        <dbReference type="Proteomes" id="UP001303564"/>
    </source>
</evidence>
<dbReference type="GO" id="GO:0030152">
    <property type="term" value="P:bacteriocin biosynthetic process"/>
    <property type="evidence" value="ECO:0007669"/>
    <property type="project" value="InterPro"/>
</dbReference>
<accession>A0AAN1KF30</accession>
<dbReference type="Gene3D" id="3.40.30.10">
    <property type="entry name" value="Glutaredoxin"/>
    <property type="match status" value="1"/>
</dbReference>
<dbReference type="GO" id="GO:0016853">
    <property type="term" value="F:isomerase activity"/>
    <property type="evidence" value="ECO:0007669"/>
    <property type="project" value="UniProtKB-KW"/>
</dbReference>
<dbReference type="EMBL" id="CP017065">
    <property type="protein sequence ID" value="ARY92350.1"/>
    <property type="molecule type" value="Genomic_DNA"/>
</dbReference>
<evidence type="ECO:0000313" key="3">
    <source>
        <dbReference type="Proteomes" id="UP000195609"/>
    </source>
</evidence>
<dbReference type="NCBIfam" id="TIGR01295">
    <property type="entry name" value="PedC_BrcD"/>
    <property type="match status" value="1"/>
</dbReference>
<organism evidence="1 3">
    <name type="scientific">Lacticaseibacillus casei</name>
    <name type="common">Lactobacillus casei</name>
    <dbReference type="NCBI Taxonomy" id="1582"/>
    <lineage>
        <taxon>Bacteria</taxon>
        <taxon>Bacillati</taxon>
        <taxon>Bacillota</taxon>
        <taxon>Bacilli</taxon>
        <taxon>Lactobacillales</taxon>
        <taxon>Lactobacillaceae</taxon>
        <taxon>Lacticaseibacillus</taxon>
    </lineage>
</organism>
<reference evidence="2 4" key="2">
    <citation type="submission" date="2023-09" db="EMBL/GenBank/DDBJ databases">
        <title>Genomic characteristic of L. casei group strains isolated from clinical sources.</title>
        <authorList>
            <person name="Jarocki P."/>
        </authorList>
    </citation>
    <scope>NUCLEOTIDE SEQUENCE [LARGE SCALE GENOMIC DNA]</scope>
    <source>
        <strain evidence="2 4">LMG 24099</strain>
    </source>
</reference>
<dbReference type="SUPFAM" id="SSF52833">
    <property type="entry name" value="Thioredoxin-like"/>
    <property type="match status" value="1"/>
</dbReference>
<reference evidence="1 3" key="1">
    <citation type="journal article" date="2017" name="Front. Immunol.">
        <title>Complete Genome Sequence of Lactobacillus casei LC5, a Potential Probiotics for Atopic Dermatitis.</title>
        <authorList>
            <person name="Kang J."/>
            <person name="Chung W.H."/>
            <person name="Lim T.J."/>
            <person name="Whon T.W."/>
            <person name="Lim S."/>
            <person name="Nam Y.D."/>
        </authorList>
    </citation>
    <scope>NUCLEOTIDE SEQUENCE [LARGE SCALE GENOMIC DNA]</scope>
    <source>
        <strain evidence="1 3">LC5</strain>
    </source>
</reference>
<protein>
    <submittedName>
        <fullName evidence="2">PedC/BrcD family bacteriocin maturation disulfide isomerase</fullName>
    </submittedName>
</protein>
<dbReference type="RefSeq" id="WP_087912756.1">
    <property type="nucleotide sequence ID" value="NZ_CP017065.1"/>
</dbReference>
<dbReference type="Proteomes" id="UP001303564">
    <property type="component" value="Chromosome"/>
</dbReference>
<dbReference type="InterPro" id="IPR036249">
    <property type="entry name" value="Thioredoxin-like_sf"/>
</dbReference>
<evidence type="ECO:0000313" key="2">
    <source>
        <dbReference type="EMBL" id="WNX26981.1"/>
    </source>
</evidence>
<dbReference type="Proteomes" id="UP000195609">
    <property type="component" value="Chromosome"/>
</dbReference>
<keyword evidence="4" id="KW-1185">Reference proteome</keyword>
<gene>
    <name evidence="1" type="ORF">BGL52_11510</name>
    <name evidence="2" type="ORF">RWA16_11255</name>
</gene>
<evidence type="ECO:0000313" key="1">
    <source>
        <dbReference type="EMBL" id="ARY92350.1"/>
    </source>
</evidence>
<name>A0AAN1KF30_LACCA</name>
<proteinExistence type="predicted"/>
<dbReference type="InterPro" id="IPR005985">
    <property type="entry name" value="PedC_BrcD"/>
</dbReference>
<sequence>MTHEVKCPKCITGFVAFILSMTLLTTIMKPNVVDASNVGQTDVLEKQFETDVTETQYVSNIQGVVKIDGWKLIELLKSKASFYLFIGYKECPYCREFSKVLKDFIPQMDRPIYYIDLDTSLNDFEGSKEAVMLNILNNQIHFYGTPTFELLIDGVAEKEFVGSATTLADLQYLKGISMSYAN</sequence>
<keyword evidence="2" id="KW-0413">Isomerase</keyword>